<dbReference type="PROSITE" id="PS51257">
    <property type="entry name" value="PROKAR_LIPOPROTEIN"/>
    <property type="match status" value="1"/>
</dbReference>
<keyword evidence="4 5" id="KW-0732">Signal</keyword>
<dbReference type="Pfam" id="PF13416">
    <property type="entry name" value="SBP_bac_8"/>
    <property type="match status" value="1"/>
</dbReference>
<dbReference type="PANTHER" id="PTHR30061">
    <property type="entry name" value="MALTOSE-BINDING PERIPLASMIC PROTEIN"/>
    <property type="match status" value="1"/>
</dbReference>
<accession>A0ABQ5M3S9</accession>
<keyword evidence="5" id="KW-0472">Membrane</keyword>
<protein>
    <recommendedName>
        <fullName evidence="5">Maltodextrin-binding protein</fullName>
    </recommendedName>
</protein>
<organism evidence="6 7">
    <name type="scientific">Lacrimispora amygdalina</name>
    <dbReference type="NCBI Taxonomy" id="253257"/>
    <lineage>
        <taxon>Bacteria</taxon>
        <taxon>Bacillati</taxon>
        <taxon>Bacillota</taxon>
        <taxon>Clostridia</taxon>
        <taxon>Lachnospirales</taxon>
        <taxon>Lachnospiraceae</taxon>
        <taxon>Lacrimispora</taxon>
    </lineage>
</organism>
<dbReference type="PANTHER" id="PTHR30061:SF50">
    <property type="entry name" value="MALTOSE_MALTODEXTRIN-BINDING PERIPLASMIC PROTEIN"/>
    <property type="match status" value="1"/>
</dbReference>
<evidence type="ECO:0000256" key="5">
    <source>
        <dbReference type="RuleBase" id="RU365005"/>
    </source>
</evidence>
<keyword evidence="7" id="KW-1185">Reference proteome</keyword>
<comment type="subcellular location">
    <subcellularLocation>
        <location evidence="5">Cell membrane</location>
        <topology evidence="5">Lipid-anchor</topology>
    </subcellularLocation>
</comment>
<dbReference type="InterPro" id="IPR006059">
    <property type="entry name" value="SBP"/>
</dbReference>
<comment type="similarity">
    <text evidence="1 5">Belongs to the bacterial solute-binding protein 1 family.</text>
</comment>
<dbReference type="SUPFAM" id="SSF53850">
    <property type="entry name" value="Periplasmic binding protein-like II"/>
    <property type="match status" value="1"/>
</dbReference>
<keyword evidence="3 5" id="KW-0762">Sugar transport</keyword>
<feature type="chain" id="PRO_5044995156" description="Maltodextrin-binding protein" evidence="5">
    <location>
        <begin position="19"/>
        <end position="412"/>
    </location>
</feature>
<dbReference type="Gene3D" id="3.40.190.10">
    <property type="entry name" value="Periplasmic binding protein-like II"/>
    <property type="match status" value="2"/>
</dbReference>
<reference evidence="6 7" key="1">
    <citation type="journal article" date="2024" name="Int. J. Syst. Evol. Microbiol.">
        <title>Lacrimispora brassicae sp. nov. isolated from fermented cabbage, and proposal of Clostridium indicum Gundawar et al. 2019 and Clostridium methoxybenzovorans Mechichi et al. 1999 as heterotypic synonyms of Lacrimispora amygdalina (Parshina et al. 2003) Haas and Blanchard 2020 and Lacrimispora indolis (McClung and McCoy 1957) Haas and Blanchard 2020, respectively.</title>
        <authorList>
            <person name="Kobayashi H."/>
            <person name="Tanizawa Y."/>
            <person name="Sakamoto M."/>
            <person name="Ohkuma M."/>
            <person name="Tohno M."/>
        </authorList>
    </citation>
    <scope>NUCLEOTIDE SEQUENCE [LARGE SCALE GENOMIC DNA]</scope>
    <source>
        <strain evidence="6 7">DSM 12857</strain>
    </source>
</reference>
<keyword evidence="2 5" id="KW-0813">Transport</keyword>
<feature type="signal peptide" evidence="5">
    <location>
        <begin position="1"/>
        <end position="18"/>
    </location>
</feature>
<dbReference type="Proteomes" id="UP001419084">
    <property type="component" value="Unassembled WGS sequence"/>
</dbReference>
<keyword evidence="5" id="KW-1003">Cell membrane</keyword>
<evidence type="ECO:0000256" key="3">
    <source>
        <dbReference type="ARBA" id="ARBA00022597"/>
    </source>
</evidence>
<evidence type="ECO:0000256" key="4">
    <source>
        <dbReference type="ARBA" id="ARBA00022729"/>
    </source>
</evidence>
<evidence type="ECO:0000256" key="2">
    <source>
        <dbReference type="ARBA" id="ARBA00022448"/>
    </source>
</evidence>
<dbReference type="InterPro" id="IPR006060">
    <property type="entry name" value="Maltose/Cyclodextrin-bd"/>
</dbReference>
<sequence length="412" mass="45116">MKKMAMVLFIAVAALVFTGCSKNTDSGAAKQGNKESLNTIRIWHDGDKGIIQLMENRLNDALSDDGITVKFEQKTGLTDQIKLYGSDEVNGPDLYMYAHDSLGMFVEMGVLAPITDVVDKTVYADMLPMTLKAGNYKDSQYLMPVYFETLLFIYNKDLWEGEVPSATEELYSYMKSHTDTAAGTYALVNQHSTAYNVAPFINGFGGYIIDEQARSGLSDEKTKEAIEYNKKFAQLEADGDYNTVNALFKDRKAAAIIGGPWLISGVKEAKINYGIKSLCDFTLPNGNTLVPYSGVQGIGVMKHAAESKKEAVEKVLKEIADPQLGIELAENSGCAPANQKSYNDASVAKDEMIAAMRRTADIAQPMPNIPQMSVMWGPTESLLAAVNKSGEDLNIAVYEYQKKAETAIADMQ</sequence>
<dbReference type="EMBL" id="BRPJ01000025">
    <property type="protein sequence ID" value="GLB29442.1"/>
    <property type="molecule type" value="Genomic_DNA"/>
</dbReference>
<evidence type="ECO:0000313" key="7">
    <source>
        <dbReference type="Proteomes" id="UP001419084"/>
    </source>
</evidence>
<comment type="caution">
    <text evidence="6">The sequence shown here is derived from an EMBL/GenBank/DDBJ whole genome shotgun (WGS) entry which is preliminary data.</text>
</comment>
<proteinExistence type="inferred from homology"/>
<name>A0ABQ5M3S9_9FIRM</name>
<dbReference type="PRINTS" id="PR00181">
    <property type="entry name" value="MALTOSEBP"/>
</dbReference>
<keyword evidence="5" id="KW-0449">Lipoprotein</keyword>
<evidence type="ECO:0000313" key="6">
    <source>
        <dbReference type="EMBL" id="GLB29442.1"/>
    </source>
</evidence>
<evidence type="ECO:0000256" key="1">
    <source>
        <dbReference type="ARBA" id="ARBA00008520"/>
    </source>
</evidence>
<gene>
    <name evidence="6" type="primary">malX</name>
    <name evidence="6" type="ORF">LAD12857_13650</name>
</gene>